<evidence type="ECO:0000256" key="1">
    <source>
        <dbReference type="SAM" id="Phobius"/>
    </source>
</evidence>
<keyword evidence="1" id="KW-1133">Transmembrane helix</keyword>
<dbReference type="RefSeq" id="WP_207677984.1">
    <property type="nucleotide sequence ID" value="NZ_CP061800.1"/>
</dbReference>
<dbReference type="KEGG" id="dmm:dnm_053560"/>
<dbReference type="Proteomes" id="UP000663722">
    <property type="component" value="Chromosome"/>
</dbReference>
<dbReference type="AlphaFoldDB" id="A0A975GPS1"/>
<accession>A0A975GPS1</accession>
<evidence type="ECO:0000313" key="3">
    <source>
        <dbReference type="Proteomes" id="UP000663722"/>
    </source>
</evidence>
<evidence type="ECO:0000313" key="2">
    <source>
        <dbReference type="EMBL" id="QTA89306.1"/>
    </source>
</evidence>
<gene>
    <name evidence="2" type="ORF">dnm_053560</name>
</gene>
<proteinExistence type="predicted"/>
<feature type="transmembrane region" description="Helical" evidence="1">
    <location>
        <begin position="113"/>
        <end position="136"/>
    </location>
</feature>
<dbReference type="EMBL" id="CP061800">
    <property type="protein sequence ID" value="QTA89306.1"/>
    <property type="molecule type" value="Genomic_DNA"/>
</dbReference>
<keyword evidence="1" id="KW-0812">Transmembrane</keyword>
<feature type="transmembrane region" description="Helical" evidence="1">
    <location>
        <begin position="61"/>
        <end position="78"/>
    </location>
</feature>
<reference evidence="2" key="1">
    <citation type="journal article" date="2021" name="Microb. Physiol.">
        <title>Proteogenomic Insights into the Physiology of Marine, Sulfate-Reducing, Filamentous Desulfonema limicola and Desulfonema magnum.</title>
        <authorList>
            <person name="Schnaars V."/>
            <person name="Wohlbrand L."/>
            <person name="Scheve S."/>
            <person name="Hinrichs C."/>
            <person name="Reinhardt R."/>
            <person name="Rabus R."/>
        </authorList>
    </citation>
    <scope>NUCLEOTIDE SEQUENCE</scope>
    <source>
        <strain evidence="2">4be13</strain>
    </source>
</reference>
<keyword evidence="3" id="KW-1185">Reference proteome</keyword>
<name>A0A975GPS1_9BACT</name>
<protein>
    <submittedName>
        <fullName evidence="2">Uncharacterized protein</fullName>
    </submittedName>
</protein>
<sequence>MKNMLLEKPDYKIEKTRYGTWRRHLSVSGLYFAEFTSHRVLFGLPLFHYTRGICPETGRRIIAKGIVAVGRIAAGGIAIGQASFGLIAVGQLAAGILFGLGQGCSGMFALGQLAIGFILGIGQISTGIVAIGQIAIGKYVLAQTGLGQHIWTQKVTDPQAVRFFKTFLSWLRP</sequence>
<organism evidence="2 3">
    <name type="scientific">Desulfonema magnum</name>
    <dbReference type="NCBI Taxonomy" id="45655"/>
    <lineage>
        <taxon>Bacteria</taxon>
        <taxon>Pseudomonadati</taxon>
        <taxon>Thermodesulfobacteriota</taxon>
        <taxon>Desulfobacteria</taxon>
        <taxon>Desulfobacterales</taxon>
        <taxon>Desulfococcaceae</taxon>
        <taxon>Desulfonema</taxon>
    </lineage>
</organism>
<keyword evidence="1" id="KW-0472">Membrane</keyword>